<dbReference type="PROSITE" id="PS51000">
    <property type="entry name" value="HTH_DEOR_2"/>
    <property type="match status" value="1"/>
</dbReference>
<keyword evidence="2" id="KW-0678">Repressor</keyword>
<evidence type="ECO:0000313" key="10">
    <source>
        <dbReference type="Proteomes" id="UP001242995"/>
    </source>
</evidence>
<sequence>MMYPVERQRWMLENARKAGKIDVPDVASQLGVAVETVRRDLNHLEKRGLVRRVHGGAIPVEKFGFENSLVERGAAHPGEKARLAQAALELLDDAESIFIDEGTTAAAFADALNPSRPMTVVTSSLPVACKLAANPMLTVLILGGRVRGNTLGAVDHWATGMLSRFVLDLAILGTNGATGKHGLTCPDSTVAAVKAAAIAASRRTVVLADHTKLGVDSSIKFADLHDLDALVTERGVADSLLQPFRRVGVELIQA</sequence>
<dbReference type="SMART" id="SM01134">
    <property type="entry name" value="DeoRC"/>
    <property type="match status" value="1"/>
</dbReference>
<dbReference type="Pfam" id="PF00455">
    <property type="entry name" value="DeoRC"/>
    <property type="match status" value="1"/>
</dbReference>
<dbReference type="AlphaFoldDB" id="A0AAW8DK21"/>
<keyword evidence="3" id="KW-0805">Transcription regulation</keyword>
<dbReference type="Proteomes" id="UP001230951">
    <property type="component" value="Unassembled WGS sequence"/>
</dbReference>
<evidence type="ECO:0000259" key="6">
    <source>
        <dbReference type="PROSITE" id="PS51000"/>
    </source>
</evidence>
<evidence type="ECO:0000256" key="2">
    <source>
        <dbReference type="ARBA" id="ARBA00022491"/>
    </source>
</evidence>
<dbReference type="Pfam" id="PF08220">
    <property type="entry name" value="HTH_DeoR"/>
    <property type="match status" value="1"/>
</dbReference>
<name>A0AAW8DK21_9MICC</name>
<accession>A0AAW8DK21</accession>
<dbReference type="RefSeq" id="WP_284988863.1">
    <property type="nucleotide sequence ID" value="NZ_JAUSRG010000019.1"/>
</dbReference>
<dbReference type="PANTHER" id="PTHR30363">
    <property type="entry name" value="HTH-TYPE TRANSCRIPTIONAL REGULATOR SRLR-RELATED"/>
    <property type="match status" value="1"/>
</dbReference>
<dbReference type="PANTHER" id="PTHR30363:SF4">
    <property type="entry name" value="GLYCEROL-3-PHOSPHATE REGULON REPRESSOR"/>
    <property type="match status" value="1"/>
</dbReference>
<evidence type="ECO:0000313" key="8">
    <source>
        <dbReference type="EMBL" id="MDQ0182758.1"/>
    </source>
</evidence>
<protein>
    <recommendedName>
        <fullName evidence="1">Lactose phosphotransferase system repressor</fullName>
    </recommendedName>
</protein>
<dbReference type="InterPro" id="IPR050313">
    <property type="entry name" value="Carb_Metab_HTH_regulators"/>
</dbReference>
<dbReference type="GO" id="GO:0003700">
    <property type="term" value="F:DNA-binding transcription factor activity"/>
    <property type="evidence" value="ECO:0007669"/>
    <property type="project" value="InterPro"/>
</dbReference>
<dbReference type="Proteomes" id="UP001242995">
    <property type="component" value="Unassembled WGS sequence"/>
</dbReference>
<dbReference type="InterPro" id="IPR001034">
    <property type="entry name" value="DeoR_HTH"/>
</dbReference>
<feature type="domain" description="HTH deoR-type" evidence="6">
    <location>
        <begin position="4"/>
        <end position="59"/>
    </location>
</feature>
<dbReference type="SUPFAM" id="SSF46785">
    <property type="entry name" value="Winged helix' DNA-binding domain"/>
    <property type="match status" value="1"/>
</dbReference>
<proteinExistence type="predicted"/>
<dbReference type="PRINTS" id="PR00037">
    <property type="entry name" value="HTHLACR"/>
</dbReference>
<dbReference type="InterPro" id="IPR037171">
    <property type="entry name" value="NagB/RpiA_transferase-like"/>
</dbReference>
<dbReference type="InterPro" id="IPR036390">
    <property type="entry name" value="WH_DNA-bd_sf"/>
</dbReference>
<dbReference type="InterPro" id="IPR014036">
    <property type="entry name" value="DeoR-like_C"/>
</dbReference>
<dbReference type="SUPFAM" id="SSF100950">
    <property type="entry name" value="NagB/RpiA/CoA transferase-like"/>
    <property type="match status" value="1"/>
</dbReference>
<comment type="caution">
    <text evidence="7">The sequence shown here is derived from an EMBL/GenBank/DDBJ whole genome shotgun (WGS) entry which is preliminary data.</text>
</comment>
<evidence type="ECO:0000256" key="1">
    <source>
        <dbReference type="ARBA" id="ARBA00021390"/>
    </source>
</evidence>
<dbReference type="Gene3D" id="3.40.50.1360">
    <property type="match status" value="1"/>
</dbReference>
<evidence type="ECO:0000313" key="9">
    <source>
        <dbReference type="Proteomes" id="UP001230951"/>
    </source>
</evidence>
<evidence type="ECO:0000256" key="5">
    <source>
        <dbReference type="ARBA" id="ARBA00024937"/>
    </source>
</evidence>
<gene>
    <name evidence="7" type="ORF">J2S90_004279</name>
    <name evidence="8" type="ORF">J2S93_004214</name>
</gene>
<evidence type="ECO:0000256" key="3">
    <source>
        <dbReference type="ARBA" id="ARBA00023015"/>
    </source>
</evidence>
<dbReference type="EMBL" id="JAUSRG010000019">
    <property type="protein sequence ID" value="MDP9907288.1"/>
    <property type="molecule type" value="Genomic_DNA"/>
</dbReference>
<organism evidence="7 10">
    <name type="scientific">Arthrobacter bambusae</name>
    <dbReference type="NCBI Taxonomy" id="1338426"/>
    <lineage>
        <taxon>Bacteria</taxon>
        <taxon>Bacillati</taxon>
        <taxon>Actinomycetota</taxon>
        <taxon>Actinomycetes</taxon>
        <taxon>Micrococcales</taxon>
        <taxon>Micrococcaceae</taxon>
        <taxon>Arthrobacter</taxon>
    </lineage>
</organism>
<dbReference type="EMBL" id="JAUSTF010000015">
    <property type="protein sequence ID" value="MDQ0182758.1"/>
    <property type="molecule type" value="Genomic_DNA"/>
</dbReference>
<keyword evidence="4" id="KW-0804">Transcription</keyword>
<dbReference type="SMART" id="SM00420">
    <property type="entry name" value="HTH_DEOR"/>
    <property type="match status" value="1"/>
</dbReference>
<evidence type="ECO:0000256" key="4">
    <source>
        <dbReference type="ARBA" id="ARBA00023163"/>
    </source>
</evidence>
<comment type="function">
    <text evidence="5">Repressor of the lactose catabolism operon. Galactose-6-phosphate is the inducer.</text>
</comment>
<evidence type="ECO:0000313" key="7">
    <source>
        <dbReference type="EMBL" id="MDP9907288.1"/>
    </source>
</evidence>
<keyword evidence="9" id="KW-1185">Reference proteome</keyword>
<reference evidence="7 9" key="1">
    <citation type="submission" date="2023-07" db="EMBL/GenBank/DDBJ databases">
        <title>Sorghum-associated microbial communities from plants grown in Nebraska, USA.</title>
        <authorList>
            <person name="Schachtman D."/>
        </authorList>
    </citation>
    <scope>NUCLEOTIDE SEQUENCE</scope>
    <source>
        <strain evidence="7">DS1006</strain>
        <strain evidence="8 9">DS1016</strain>
    </source>
</reference>